<name>A0A072U5Q7_MEDTR</name>
<protein>
    <submittedName>
        <fullName evidence="1 2">Uncharacterized protein</fullName>
    </submittedName>
</protein>
<accession>A0A072U5Q7</accession>
<reference evidence="1 3" key="1">
    <citation type="journal article" date="2011" name="Nature">
        <title>The Medicago genome provides insight into the evolution of rhizobial symbioses.</title>
        <authorList>
            <person name="Young N.D."/>
            <person name="Debelle F."/>
            <person name="Oldroyd G.E."/>
            <person name="Geurts R."/>
            <person name="Cannon S.B."/>
            <person name="Udvardi M.K."/>
            <person name="Benedito V.A."/>
            <person name="Mayer K.F."/>
            <person name="Gouzy J."/>
            <person name="Schoof H."/>
            <person name="Van de Peer Y."/>
            <person name="Proost S."/>
            <person name="Cook D.R."/>
            <person name="Meyers B.C."/>
            <person name="Spannagl M."/>
            <person name="Cheung F."/>
            <person name="De Mita S."/>
            <person name="Krishnakumar V."/>
            <person name="Gundlach H."/>
            <person name="Zhou S."/>
            <person name="Mudge J."/>
            <person name="Bharti A.K."/>
            <person name="Murray J.D."/>
            <person name="Naoumkina M.A."/>
            <person name="Rosen B."/>
            <person name="Silverstein K.A."/>
            <person name="Tang H."/>
            <person name="Rombauts S."/>
            <person name="Zhao P.X."/>
            <person name="Zhou P."/>
            <person name="Barbe V."/>
            <person name="Bardou P."/>
            <person name="Bechner M."/>
            <person name="Bellec A."/>
            <person name="Berger A."/>
            <person name="Berges H."/>
            <person name="Bidwell S."/>
            <person name="Bisseling T."/>
            <person name="Choisne N."/>
            <person name="Couloux A."/>
            <person name="Denny R."/>
            <person name="Deshpande S."/>
            <person name="Dai X."/>
            <person name="Doyle J.J."/>
            <person name="Dudez A.M."/>
            <person name="Farmer A.D."/>
            <person name="Fouteau S."/>
            <person name="Franken C."/>
            <person name="Gibelin C."/>
            <person name="Gish J."/>
            <person name="Goldstein S."/>
            <person name="Gonzalez A.J."/>
            <person name="Green P.J."/>
            <person name="Hallab A."/>
            <person name="Hartog M."/>
            <person name="Hua A."/>
            <person name="Humphray S.J."/>
            <person name="Jeong D.H."/>
            <person name="Jing Y."/>
            <person name="Jocker A."/>
            <person name="Kenton S.M."/>
            <person name="Kim D.J."/>
            <person name="Klee K."/>
            <person name="Lai H."/>
            <person name="Lang C."/>
            <person name="Lin S."/>
            <person name="Macmil S.L."/>
            <person name="Magdelenat G."/>
            <person name="Matthews L."/>
            <person name="McCorrison J."/>
            <person name="Monaghan E.L."/>
            <person name="Mun J.H."/>
            <person name="Najar F.Z."/>
            <person name="Nicholson C."/>
            <person name="Noirot C."/>
            <person name="O'Bleness M."/>
            <person name="Paule C.R."/>
            <person name="Poulain J."/>
            <person name="Prion F."/>
            <person name="Qin B."/>
            <person name="Qu C."/>
            <person name="Retzel E.F."/>
            <person name="Riddle C."/>
            <person name="Sallet E."/>
            <person name="Samain S."/>
            <person name="Samson N."/>
            <person name="Sanders I."/>
            <person name="Saurat O."/>
            <person name="Scarpelli C."/>
            <person name="Schiex T."/>
            <person name="Segurens B."/>
            <person name="Severin A.J."/>
            <person name="Sherrier D.J."/>
            <person name="Shi R."/>
            <person name="Sims S."/>
            <person name="Singer S.R."/>
            <person name="Sinharoy S."/>
            <person name="Sterck L."/>
            <person name="Viollet A."/>
            <person name="Wang B.B."/>
            <person name="Wang K."/>
            <person name="Wang M."/>
            <person name="Wang X."/>
            <person name="Warfsmann J."/>
            <person name="Weissenbach J."/>
            <person name="White D.D."/>
            <person name="White J.D."/>
            <person name="Wiley G.B."/>
            <person name="Wincker P."/>
            <person name="Xing Y."/>
            <person name="Yang L."/>
            <person name="Yao Z."/>
            <person name="Ying F."/>
            <person name="Zhai J."/>
            <person name="Zhou L."/>
            <person name="Zuber A."/>
            <person name="Denarie J."/>
            <person name="Dixon R.A."/>
            <person name="May G.D."/>
            <person name="Schwartz D.C."/>
            <person name="Rogers J."/>
            <person name="Quetier F."/>
            <person name="Town C.D."/>
            <person name="Roe B.A."/>
        </authorList>
    </citation>
    <scope>NUCLEOTIDE SEQUENCE [LARGE SCALE GENOMIC DNA]</scope>
    <source>
        <strain evidence="1">A17</strain>
        <strain evidence="2 3">cv. Jemalong A17</strain>
    </source>
</reference>
<sequence>MKMLESLDLSRNHLSALNVYVTSIKDADGMEQKSPASDKRWYECVFINGDNSHLTN</sequence>
<dbReference type="HOGENOM" id="CLU_3017307_0_0_1"/>
<evidence type="ECO:0000313" key="2">
    <source>
        <dbReference type="EnsemblPlants" id="KEH25084"/>
    </source>
</evidence>
<reference evidence="1 3" key="2">
    <citation type="journal article" date="2014" name="BMC Genomics">
        <title>An improved genome release (version Mt4.0) for the model legume Medicago truncatula.</title>
        <authorList>
            <person name="Tang H."/>
            <person name="Krishnakumar V."/>
            <person name="Bidwell S."/>
            <person name="Rosen B."/>
            <person name="Chan A."/>
            <person name="Zhou S."/>
            <person name="Gentzbittel L."/>
            <person name="Childs K.L."/>
            <person name="Yandell M."/>
            <person name="Gundlach H."/>
            <person name="Mayer K.F."/>
            <person name="Schwartz D.C."/>
            <person name="Town C.D."/>
        </authorList>
    </citation>
    <scope>GENOME REANNOTATION</scope>
    <source>
        <strain evidence="1">A17</strain>
        <strain evidence="2 3">cv. Jemalong A17</strain>
    </source>
</reference>
<dbReference type="AlphaFoldDB" id="A0A072U5Q7"/>
<evidence type="ECO:0000313" key="1">
    <source>
        <dbReference type="EMBL" id="KEH25084.1"/>
    </source>
</evidence>
<organism evidence="1 3">
    <name type="scientific">Medicago truncatula</name>
    <name type="common">Barrel medic</name>
    <name type="synonym">Medicago tribuloides</name>
    <dbReference type="NCBI Taxonomy" id="3880"/>
    <lineage>
        <taxon>Eukaryota</taxon>
        <taxon>Viridiplantae</taxon>
        <taxon>Streptophyta</taxon>
        <taxon>Embryophyta</taxon>
        <taxon>Tracheophyta</taxon>
        <taxon>Spermatophyta</taxon>
        <taxon>Magnoliopsida</taxon>
        <taxon>eudicotyledons</taxon>
        <taxon>Gunneridae</taxon>
        <taxon>Pentapetalae</taxon>
        <taxon>rosids</taxon>
        <taxon>fabids</taxon>
        <taxon>Fabales</taxon>
        <taxon>Fabaceae</taxon>
        <taxon>Papilionoideae</taxon>
        <taxon>50 kb inversion clade</taxon>
        <taxon>NPAAA clade</taxon>
        <taxon>Hologalegina</taxon>
        <taxon>IRL clade</taxon>
        <taxon>Trifolieae</taxon>
        <taxon>Medicago</taxon>
    </lineage>
</organism>
<gene>
    <name evidence="1" type="ordered locus">MTR_6g015495</name>
</gene>
<dbReference type="EnsemblPlants" id="KEH25084">
    <property type="protein sequence ID" value="KEH25084"/>
    <property type="gene ID" value="MTR_6g015495"/>
</dbReference>
<proteinExistence type="predicted"/>
<evidence type="ECO:0000313" key="3">
    <source>
        <dbReference type="Proteomes" id="UP000002051"/>
    </source>
</evidence>
<dbReference type="Proteomes" id="UP000002051">
    <property type="component" value="Chromosome 6"/>
</dbReference>
<keyword evidence="3" id="KW-1185">Reference proteome</keyword>
<reference evidence="2" key="3">
    <citation type="submission" date="2015-04" db="UniProtKB">
        <authorList>
            <consortium name="EnsemblPlants"/>
        </authorList>
    </citation>
    <scope>IDENTIFICATION</scope>
    <source>
        <strain evidence="2">cv. Jemalong A17</strain>
    </source>
</reference>
<dbReference type="EMBL" id="CM001222">
    <property type="protein sequence ID" value="KEH25084.1"/>
    <property type="molecule type" value="Genomic_DNA"/>
</dbReference>